<name>A0A382YZR3_9ZZZZ</name>
<organism evidence="1">
    <name type="scientific">marine metagenome</name>
    <dbReference type="NCBI Taxonomy" id="408172"/>
    <lineage>
        <taxon>unclassified sequences</taxon>
        <taxon>metagenomes</taxon>
        <taxon>ecological metagenomes</taxon>
    </lineage>
</organism>
<reference evidence="1" key="1">
    <citation type="submission" date="2018-05" db="EMBL/GenBank/DDBJ databases">
        <authorList>
            <person name="Lanie J.A."/>
            <person name="Ng W.-L."/>
            <person name="Kazmierczak K.M."/>
            <person name="Andrzejewski T.M."/>
            <person name="Davidsen T.M."/>
            <person name="Wayne K.J."/>
            <person name="Tettelin H."/>
            <person name="Glass J.I."/>
            <person name="Rusch D."/>
            <person name="Podicherti R."/>
            <person name="Tsui H.-C.T."/>
            <person name="Winkler M.E."/>
        </authorList>
    </citation>
    <scope>NUCLEOTIDE SEQUENCE</scope>
</reference>
<feature type="non-terminal residue" evidence="1">
    <location>
        <position position="57"/>
    </location>
</feature>
<sequence length="57" mass="6405">MHHSDAKVWRGFGVAVAFHFDPLKITGCILKSRKDRIEMATSISNGTTGAQRWKEMS</sequence>
<dbReference type="EMBL" id="UINC01179809">
    <property type="protein sequence ID" value="SVD88683.1"/>
    <property type="molecule type" value="Genomic_DNA"/>
</dbReference>
<gene>
    <name evidence="1" type="ORF">METZ01_LOCUS441537</name>
</gene>
<evidence type="ECO:0000313" key="1">
    <source>
        <dbReference type="EMBL" id="SVD88683.1"/>
    </source>
</evidence>
<protein>
    <submittedName>
        <fullName evidence="1">Uncharacterized protein</fullName>
    </submittedName>
</protein>
<dbReference type="AlphaFoldDB" id="A0A382YZR3"/>
<proteinExistence type="predicted"/>
<accession>A0A382YZR3</accession>